<keyword evidence="2" id="KW-1185">Reference proteome</keyword>
<organism evidence="1 2">
    <name type="scientific">Hypsibius exemplaris</name>
    <name type="common">Freshwater tardigrade</name>
    <dbReference type="NCBI Taxonomy" id="2072580"/>
    <lineage>
        <taxon>Eukaryota</taxon>
        <taxon>Metazoa</taxon>
        <taxon>Ecdysozoa</taxon>
        <taxon>Tardigrada</taxon>
        <taxon>Eutardigrada</taxon>
        <taxon>Parachela</taxon>
        <taxon>Hypsibioidea</taxon>
        <taxon>Hypsibiidae</taxon>
        <taxon>Hypsibius</taxon>
    </lineage>
</organism>
<comment type="caution">
    <text evidence="1">The sequence shown here is derived from an EMBL/GenBank/DDBJ whole genome shotgun (WGS) entry which is preliminary data.</text>
</comment>
<evidence type="ECO:0000313" key="1">
    <source>
        <dbReference type="EMBL" id="OWA53301.1"/>
    </source>
</evidence>
<name>A0A9X6RN32_HYPEX</name>
<accession>A0A9X6RN32</accession>
<dbReference type="AlphaFoldDB" id="A0A9X6RN32"/>
<dbReference type="EMBL" id="MTYJ01000313">
    <property type="protein sequence ID" value="OWA53301.1"/>
    <property type="molecule type" value="Genomic_DNA"/>
</dbReference>
<sequence length="75" mass="8155">MFCTLLLQELWQEKEGVAETVETVISELESSSLVIIIPIRVGARVRSHGVDSEFYNQCVDFNVEAPGGGSVGKSV</sequence>
<proteinExistence type="predicted"/>
<dbReference type="Proteomes" id="UP000192578">
    <property type="component" value="Unassembled WGS sequence"/>
</dbReference>
<evidence type="ECO:0000313" key="2">
    <source>
        <dbReference type="Proteomes" id="UP000192578"/>
    </source>
</evidence>
<gene>
    <name evidence="1" type="ORF">BV898_17736</name>
</gene>
<protein>
    <submittedName>
        <fullName evidence="1">Uncharacterized protein</fullName>
    </submittedName>
</protein>
<reference evidence="2" key="1">
    <citation type="submission" date="2017-01" db="EMBL/GenBank/DDBJ databases">
        <title>Comparative genomics of anhydrobiosis in the tardigrade Hypsibius dujardini.</title>
        <authorList>
            <person name="Yoshida Y."/>
            <person name="Koutsovoulos G."/>
            <person name="Laetsch D."/>
            <person name="Stevens L."/>
            <person name="Kumar S."/>
            <person name="Horikawa D."/>
            <person name="Ishino K."/>
            <person name="Komine S."/>
            <person name="Tomita M."/>
            <person name="Blaxter M."/>
            <person name="Arakawa K."/>
        </authorList>
    </citation>
    <scope>NUCLEOTIDE SEQUENCE [LARGE SCALE GENOMIC DNA]</scope>
    <source>
        <strain evidence="2">Z151</strain>
    </source>
</reference>